<feature type="transmembrane region" description="Helical" evidence="5">
    <location>
        <begin position="159"/>
        <end position="183"/>
    </location>
</feature>
<dbReference type="GO" id="GO:0042773">
    <property type="term" value="P:ATP synthesis coupled electron transport"/>
    <property type="evidence" value="ECO:0007669"/>
    <property type="project" value="InterPro"/>
</dbReference>
<dbReference type="GO" id="GO:0008137">
    <property type="term" value="F:NADH dehydrogenase (ubiquinone) activity"/>
    <property type="evidence" value="ECO:0007669"/>
    <property type="project" value="InterPro"/>
</dbReference>
<feature type="domain" description="NADH:quinone oxidoreductase/Mrp antiporter transmembrane" evidence="7">
    <location>
        <begin position="124"/>
        <end position="417"/>
    </location>
</feature>
<keyword evidence="5" id="KW-1278">Translocase</keyword>
<feature type="transmembrane region" description="Helical" evidence="5">
    <location>
        <begin position="78"/>
        <end position="95"/>
    </location>
</feature>
<evidence type="ECO:0000313" key="9">
    <source>
        <dbReference type="Proteomes" id="UP000324575"/>
    </source>
</evidence>
<evidence type="ECO:0000256" key="6">
    <source>
        <dbReference type="RuleBase" id="RU000320"/>
    </source>
</evidence>
<feature type="transmembrane region" description="Helical" evidence="5">
    <location>
        <begin position="6"/>
        <end position="25"/>
    </location>
</feature>
<comment type="subunit">
    <text evidence="5">NDH-1 is composed of 14 different subunits. Subunits NuoA, H, J, K, L, M, N constitute the membrane sector of the complex.</text>
</comment>
<dbReference type="GO" id="GO:0012505">
    <property type="term" value="C:endomembrane system"/>
    <property type="evidence" value="ECO:0007669"/>
    <property type="project" value="UniProtKB-SubCell"/>
</dbReference>
<dbReference type="AlphaFoldDB" id="A0A5M8NTV4"/>
<feature type="transmembrane region" description="Helical" evidence="5">
    <location>
        <begin position="128"/>
        <end position="147"/>
    </location>
</feature>
<accession>A0A5M8NTV4</accession>
<feature type="transmembrane region" description="Helical" evidence="5">
    <location>
        <begin position="203"/>
        <end position="226"/>
    </location>
</feature>
<comment type="similarity">
    <text evidence="5">Belongs to the complex I subunit 2 family.</text>
</comment>
<evidence type="ECO:0000256" key="5">
    <source>
        <dbReference type="HAMAP-Rule" id="MF_00445"/>
    </source>
</evidence>
<evidence type="ECO:0000256" key="2">
    <source>
        <dbReference type="ARBA" id="ARBA00022692"/>
    </source>
</evidence>
<feature type="transmembrane region" description="Helical" evidence="5">
    <location>
        <begin position="324"/>
        <end position="347"/>
    </location>
</feature>
<keyword evidence="5" id="KW-1003">Cell membrane</keyword>
<name>A0A5M8NTV4_9BACT</name>
<organism evidence="8 9">
    <name type="scientific">Candidatus Ordinivivax streblomastigis</name>
    <dbReference type="NCBI Taxonomy" id="2540710"/>
    <lineage>
        <taxon>Bacteria</taxon>
        <taxon>Pseudomonadati</taxon>
        <taxon>Bacteroidota</taxon>
        <taxon>Bacteroidia</taxon>
        <taxon>Bacteroidales</taxon>
        <taxon>Candidatus Ordinivivax</taxon>
    </lineage>
</organism>
<protein>
    <recommendedName>
        <fullName evidence="5">NADH-quinone oxidoreductase subunit N</fullName>
        <ecNumber evidence="5">7.1.1.-</ecNumber>
    </recommendedName>
    <alternativeName>
        <fullName evidence="5">NADH dehydrogenase I subunit N</fullName>
    </alternativeName>
    <alternativeName>
        <fullName evidence="5">NDH-1 subunit N</fullName>
    </alternativeName>
</protein>
<evidence type="ECO:0000256" key="1">
    <source>
        <dbReference type="ARBA" id="ARBA00004127"/>
    </source>
</evidence>
<keyword evidence="5" id="KW-0813">Transport</keyword>
<proteinExistence type="inferred from homology"/>
<comment type="subcellular location">
    <subcellularLocation>
        <location evidence="5">Cell membrane</location>
        <topology evidence="5">Multi-pass membrane protein</topology>
    </subcellularLocation>
    <subcellularLocation>
        <location evidence="1">Endomembrane system</location>
        <topology evidence="1">Multi-pass membrane protein</topology>
    </subcellularLocation>
    <subcellularLocation>
        <location evidence="6">Membrane</location>
        <topology evidence="6">Multi-pass membrane protein</topology>
    </subcellularLocation>
</comment>
<feature type="transmembrane region" description="Helical" evidence="5">
    <location>
        <begin position="297"/>
        <end position="318"/>
    </location>
</feature>
<reference evidence="8 9" key="1">
    <citation type="submission" date="2019-03" db="EMBL/GenBank/DDBJ databases">
        <title>Single cell metagenomics reveals metabolic interactions within the superorganism composed of flagellate Streblomastix strix and complex community of Bacteroidetes bacteria on its surface.</title>
        <authorList>
            <person name="Treitli S.C."/>
            <person name="Kolisko M."/>
            <person name="Husnik F."/>
            <person name="Keeling P."/>
            <person name="Hampl V."/>
        </authorList>
    </citation>
    <scope>NUCLEOTIDE SEQUENCE [LARGE SCALE GENOMIC DNA]</scope>
    <source>
        <strain evidence="8">St1</strain>
    </source>
</reference>
<keyword evidence="5" id="KW-0520">NAD</keyword>
<keyword evidence="4 5" id="KW-0472">Membrane</keyword>
<evidence type="ECO:0000259" key="7">
    <source>
        <dbReference type="Pfam" id="PF00361"/>
    </source>
</evidence>
<evidence type="ECO:0000256" key="4">
    <source>
        <dbReference type="ARBA" id="ARBA00023136"/>
    </source>
</evidence>
<dbReference type="EMBL" id="SNRX01000234">
    <property type="protein sequence ID" value="KAA6299787.1"/>
    <property type="molecule type" value="Genomic_DNA"/>
</dbReference>
<keyword evidence="3 5" id="KW-1133">Transmembrane helix</keyword>
<dbReference type="Proteomes" id="UP000324575">
    <property type="component" value="Unassembled WGS sequence"/>
</dbReference>
<feature type="transmembrane region" description="Helical" evidence="5">
    <location>
        <begin position="449"/>
        <end position="471"/>
    </location>
</feature>
<evidence type="ECO:0000256" key="3">
    <source>
        <dbReference type="ARBA" id="ARBA00022989"/>
    </source>
</evidence>
<gene>
    <name evidence="5" type="primary">nuoN</name>
    <name evidence="8" type="ORF">EZS26_004075</name>
</gene>
<dbReference type="Pfam" id="PF00361">
    <property type="entry name" value="Proton_antipo_M"/>
    <property type="match status" value="1"/>
</dbReference>
<evidence type="ECO:0000313" key="8">
    <source>
        <dbReference type="EMBL" id="KAA6299787.1"/>
    </source>
</evidence>
<feature type="transmembrane region" description="Helical" evidence="5">
    <location>
        <begin position="271"/>
        <end position="290"/>
    </location>
</feature>
<comment type="catalytic activity">
    <reaction evidence="5">
        <text>a quinone + NADH + 5 H(+)(in) = a quinol + NAD(+) + 4 H(+)(out)</text>
        <dbReference type="Rhea" id="RHEA:57888"/>
        <dbReference type="ChEBI" id="CHEBI:15378"/>
        <dbReference type="ChEBI" id="CHEBI:24646"/>
        <dbReference type="ChEBI" id="CHEBI:57540"/>
        <dbReference type="ChEBI" id="CHEBI:57945"/>
        <dbReference type="ChEBI" id="CHEBI:132124"/>
    </reaction>
</comment>
<dbReference type="EC" id="7.1.1.-" evidence="5"/>
<dbReference type="NCBIfam" id="TIGR01770">
    <property type="entry name" value="NDH_I_N"/>
    <property type="match status" value="1"/>
</dbReference>
<dbReference type="HAMAP" id="MF_00445">
    <property type="entry name" value="NDH1_NuoN_1"/>
    <property type="match status" value="1"/>
</dbReference>
<comment type="caution">
    <text evidence="8">The sequence shown here is derived from an EMBL/GenBank/DDBJ whole genome shotgun (WGS) entry which is preliminary data.</text>
</comment>
<sequence length="478" mass="52876">MDFSNFLYMGQEIGLVILFVFLFLYDTFCSEKGKKYFTGIAIALFAVLTAYGFCPAIQNGEAFGGMYISSPMTVFMKTILNVATLIIFLQANQWLASEGTVHRRGEFYTITLVTLLGMYLMVSAGNFMLLYIGMETASLPLACLAAYNKYKEKSAEAGVKYVLISALSSGIMLFGLSFLYGSLGSMYCDNMSIHIINESSPLVILGFIFFFSGLGFKLSLVPFHLWTADVYEGAPTSVTAYLSVVSKGAAAFALIFAIYKVFGTFDIVWKPILWWLAVITITLGNLFAIRQKDMKRFFAFSSISQAGYILLGIIAGTAQGMEATVFYVLVYLFSNLAAFGVISAIENQSKGDTRISAFNGLYNTNPKLAFVMMVAVFSLGGIPFLAGFFSKFFIFMAAAEQGQFVLVFIALLNTVISLYYYLLIVKAMFINEREEYAVEKFKTDGYNKLSLIICTVGIFIIGFLSCIYEHIGTFSFGL</sequence>
<dbReference type="InterPro" id="IPR001750">
    <property type="entry name" value="ND/Mrp_TM"/>
</dbReference>
<feature type="transmembrane region" description="Helical" evidence="5">
    <location>
        <begin position="107"/>
        <end position="122"/>
    </location>
</feature>
<dbReference type="InterPro" id="IPR010096">
    <property type="entry name" value="NADH-Q_OxRdtase_suN/2"/>
</dbReference>
<keyword evidence="2 5" id="KW-0812">Transmembrane</keyword>
<feature type="transmembrane region" description="Helical" evidence="5">
    <location>
        <begin position="238"/>
        <end position="259"/>
    </location>
</feature>
<dbReference type="GO" id="GO:0050136">
    <property type="term" value="F:NADH dehydrogenase (quinone) (non-electrogenic) activity"/>
    <property type="evidence" value="ECO:0007669"/>
    <property type="project" value="UniProtKB-UniRule"/>
</dbReference>
<feature type="transmembrane region" description="Helical" evidence="5">
    <location>
        <begin position="404"/>
        <end position="429"/>
    </location>
</feature>
<keyword evidence="5" id="KW-0874">Quinone</keyword>
<dbReference type="GO" id="GO:0048038">
    <property type="term" value="F:quinone binding"/>
    <property type="evidence" value="ECO:0007669"/>
    <property type="project" value="UniProtKB-KW"/>
</dbReference>
<feature type="transmembrane region" description="Helical" evidence="5">
    <location>
        <begin position="368"/>
        <end position="398"/>
    </location>
</feature>
<comment type="function">
    <text evidence="5">NDH-1 shuttles electrons from NADH, via FMN and iron-sulfur (Fe-S) centers, to quinones in the respiratory chain. The immediate electron acceptor for the enzyme in this species is believed to be a menaquinone. Couples the redox reaction to proton translocation (for every two electrons transferred, four hydrogen ions are translocated across the cytoplasmic membrane), and thus conserves the redox energy in a proton gradient.</text>
</comment>
<dbReference type="GO" id="GO:0005886">
    <property type="term" value="C:plasma membrane"/>
    <property type="evidence" value="ECO:0007669"/>
    <property type="project" value="UniProtKB-SubCell"/>
</dbReference>
<feature type="transmembrane region" description="Helical" evidence="5">
    <location>
        <begin position="37"/>
        <end position="58"/>
    </location>
</feature>
<dbReference type="PANTHER" id="PTHR22773">
    <property type="entry name" value="NADH DEHYDROGENASE"/>
    <property type="match status" value="1"/>
</dbReference>